<dbReference type="Gene3D" id="3.20.20.140">
    <property type="entry name" value="Metal-dependent hydrolases"/>
    <property type="match status" value="1"/>
</dbReference>
<dbReference type="PANTHER" id="PTHR42924:SF3">
    <property type="entry name" value="POLYMERASE_HISTIDINOL PHOSPHATASE N-TERMINAL DOMAIN-CONTAINING PROTEIN"/>
    <property type="match status" value="1"/>
</dbReference>
<dbReference type="InterPro" id="IPR004013">
    <property type="entry name" value="PHP_dom"/>
</dbReference>
<dbReference type="Pfam" id="PF02811">
    <property type="entry name" value="PHP"/>
    <property type="match status" value="1"/>
</dbReference>
<dbReference type="CDD" id="cd07438">
    <property type="entry name" value="PHP_HisPPase_AMP"/>
    <property type="match status" value="1"/>
</dbReference>
<dbReference type="InParanoid" id="A0A2I1DJC9"/>
<dbReference type="GO" id="GO:0035312">
    <property type="term" value="F:5'-3' DNA exonuclease activity"/>
    <property type="evidence" value="ECO:0007669"/>
    <property type="project" value="TreeGrafter"/>
</dbReference>
<evidence type="ECO:0000313" key="2">
    <source>
        <dbReference type="EMBL" id="PKY09979.1"/>
    </source>
</evidence>
<organism evidence="2 3">
    <name type="scientific">Acidithiobacillus marinus</name>
    <dbReference type="NCBI Taxonomy" id="187490"/>
    <lineage>
        <taxon>Bacteria</taxon>
        <taxon>Pseudomonadati</taxon>
        <taxon>Pseudomonadota</taxon>
        <taxon>Acidithiobacillia</taxon>
        <taxon>Acidithiobacillales</taxon>
        <taxon>Acidithiobacillaceae</taxon>
        <taxon>Acidithiobacillus</taxon>
    </lineage>
</organism>
<dbReference type="InterPro" id="IPR052018">
    <property type="entry name" value="PHP_domain"/>
</dbReference>
<dbReference type="InterPro" id="IPR016195">
    <property type="entry name" value="Pol/histidinol_Pase-like"/>
</dbReference>
<reference evidence="2 3" key="1">
    <citation type="submission" date="2017-03" db="EMBL/GenBank/DDBJ databases">
        <title>Draft genime sequence of the acidophilic sulfur-oxidizing bacterium Acidithiobacillus sp. SH, isolated from seawater.</title>
        <authorList>
            <person name="Sharmin S."/>
            <person name="Tokuhisa M."/>
            <person name="Kanao T."/>
            <person name="Kamimura K."/>
        </authorList>
    </citation>
    <scope>NUCLEOTIDE SEQUENCE [LARGE SCALE GENOMIC DNA]</scope>
    <source>
        <strain evidence="2 3">SH</strain>
    </source>
</reference>
<dbReference type="SMART" id="SM00481">
    <property type="entry name" value="POLIIIAc"/>
    <property type="match status" value="1"/>
</dbReference>
<evidence type="ECO:0000259" key="1">
    <source>
        <dbReference type="SMART" id="SM00481"/>
    </source>
</evidence>
<name>A0A2I1DJC9_9PROT</name>
<accession>A0A2I1DJC9</accession>
<dbReference type="Gene3D" id="1.10.150.650">
    <property type="match status" value="1"/>
</dbReference>
<evidence type="ECO:0000313" key="3">
    <source>
        <dbReference type="Proteomes" id="UP000234329"/>
    </source>
</evidence>
<dbReference type="SUPFAM" id="SSF89550">
    <property type="entry name" value="PHP domain-like"/>
    <property type="match status" value="1"/>
</dbReference>
<comment type="caution">
    <text evidence="2">The sequence shown here is derived from an EMBL/GenBank/DDBJ whole genome shotgun (WGS) entry which is preliminary data.</text>
</comment>
<dbReference type="PANTHER" id="PTHR42924">
    <property type="entry name" value="EXONUCLEASE"/>
    <property type="match status" value="1"/>
</dbReference>
<feature type="domain" description="Polymerase/histidinol phosphatase N-terminal" evidence="1">
    <location>
        <begin position="12"/>
        <end position="77"/>
    </location>
</feature>
<dbReference type="GO" id="GO:0004534">
    <property type="term" value="F:5'-3' RNA exonuclease activity"/>
    <property type="evidence" value="ECO:0007669"/>
    <property type="project" value="TreeGrafter"/>
</dbReference>
<gene>
    <name evidence="2" type="ORF">B1757_11855</name>
</gene>
<dbReference type="OrthoDB" id="9804333at2"/>
<proteinExistence type="predicted"/>
<dbReference type="AlphaFoldDB" id="A0A2I1DJC9"/>
<dbReference type="Proteomes" id="UP000234329">
    <property type="component" value="Unassembled WGS sequence"/>
</dbReference>
<keyword evidence="3" id="KW-1185">Reference proteome</keyword>
<protein>
    <submittedName>
        <fullName evidence="2">Phosphatase</fullName>
    </submittedName>
</protein>
<dbReference type="EMBL" id="MXAV01000044">
    <property type="protein sequence ID" value="PKY09979.1"/>
    <property type="molecule type" value="Genomic_DNA"/>
</dbReference>
<dbReference type="InterPro" id="IPR003141">
    <property type="entry name" value="Pol/His_phosphatase_N"/>
</dbReference>
<dbReference type="FunCoup" id="A0A2I1DJC9">
    <property type="interactions" value="215"/>
</dbReference>
<sequence length="288" mass="30579">MNFMQAKMFSPIDLHMHSLASDGTMTPHDLVQRVHDSGVQVMALTDHDNTAGLAEAGEKAAELGVQLIPGVEVSSEWETQGIHIVGLFVDPENAVLQEGLAKIMAFRDWRATEISRLLEVAGVSGAEAGARAMAGSRMVGRSHFGRWLVRAGHCADASEAFGKYLGRGCPAYVPSDWIPMTEAVHWINSAGGSAILAHPGRYKLSASRLRTLLTSFREAGGVGLEVCSGSQAAGDREHLGRLARELGLLGSVGSDFHGPDIGHAAIGQLLPLPDGVEPVWARAGIQLH</sequence>